<dbReference type="InterPro" id="IPR001296">
    <property type="entry name" value="Glyco_trans_1"/>
</dbReference>
<evidence type="ECO:0000256" key="2">
    <source>
        <dbReference type="ARBA" id="ARBA00022676"/>
    </source>
</evidence>
<keyword evidence="2" id="KW-0328">Glycosyltransferase</keyword>
<dbReference type="SUPFAM" id="SSF53756">
    <property type="entry name" value="UDP-Glycosyltransferase/glycogen phosphorylase"/>
    <property type="match status" value="1"/>
</dbReference>
<dbReference type="PANTHER" id="PTHR12526">
    <property type="entry name" value="GLYCOSYLTRANSFERASE"/>
    <property type="match status" value="1"/>
</dbReference>
<dbReference type="Pfam" id="PF00534">
    <property type="entry name" value="Glycos_transf_1"/>
    <property type="match status" value="1"/>
</dbReference>
<comment type="caution">
    <text evidence="5">The sequence shown here is derived from an EMBL/GenBank/DDBJ whole genome shotgun (WGS) entry which is preliminary data.</text>
</comment>
<dbReference type="Gene3D" id="3.40.50.2000">
    <property type="entry name" value="Glycogen Phosphorylase B"/>
    <property type="match status" value="2"/>
</dbReference>
<evidence type="ECO:0000256" key="3">
    <source>
        <dbReference type="ARBA" id="ARBA00022679"/>
    </source>
</evidence>
<name>A0A933MKC2_UNCT6</name>
<comment type="similarity">
    <text evidence="1">Belongs to the glycosyltransferase group 1 family. Glycosyltransferase 4 subfamily.</text>
</comment>
<gene>
    <name evidence="5" type="ORF">HY768_03155</name>
</gene>
<dbReference type="AlphaFoldDB" id="A0A933MKC2"/>
<feature type="domain" description="Glycosyl transferase family 1" evidence="4">
    <location>
        <begin position="194"/>
        <end position="362"/>
    </location>
</feature>
<keyword evidence="3" id="KW-0808">Transferase</keyword>
<proteinExistence type="inferred from homology"/>
<evidence type="ECO:0000313" key="5">
    <source>
        <dbReference type="EMBL" id="MBI4726216.1"/>
    </source>
</evidence>
<dbReference type="Proteomes" id="UP000736328">
    <property type="component" value="Unassembled WGS sequence"/>
</dbReference>
<dbReference type="EMBL" id="JACQXR010000039">
    <property type="protein sequence ID" value="MBI4726216.1"/>
    <property type="molecule type" value="Genomic_DNA"/>
</dbReference>
<evidence type="ECO:0000256" key="1">
    <source>
        <dbReference type="ARBA" id="ARBA00009481"/>
    </source>
</evidence>
<sequence>MKVLFFDHSPVYGGAEQSLLSILPALKPPIAPVLLVLPDSILVKKARELKIRFRTINLSPRLASLPQARLAKNIFNPLLWRDISRTKRALADAVQKEKADLVYANTLKSVILLGLCSKKIPQPQVWHIRDIVSGLPAVLLWRVGRISSPKVIAVSRVAAGQPALKFSATAPTVIHNGIDQEKWIFDSRQQKPDEVKARLGIKPGESLIGVFGQLSAWKGQEHAIQALAHLKRRGFLCKLLLAGDAIFAGQGYPEKLKSLAGSLNISEDVIFSGWLENAAPYMMAADIIVHTPVKPEPFGRVLIEAMALGKPVVAIKNGGIPEIIDHGRSGLLLESHQELPFVLERLLCQPAQAKALGDEARRQVELRFKLSDTVSRVSDFLTGAFSNISRTSLKGFEIL</sequence>
<dbReference type="CDD" id="cd03801">
    <property type="entry name" value="GT4_PimA-like"/>
    <property type="match status" value="1"/>
</dbReference>
<evidence type="ECO:0000259" key="4">
    <source>
        <dbReference type="Pfam" id="PF00534"/>
    </source>
</evidence>
<accession>A0A933MKC2</accession>
<evidence type="ECO:0000313" key="6">
    <source>
        <dbReference type="Proteomes" id="UP000736328"/>
    </source>
</evidence>
<dbReference type="PANTHER" id="PTHR12526:SF640">
    <property type="entry name" value="COLANIC ACID BIOSYNTHESIS GLYCOSYLTRANSFERASE WCAL-RELATED"/>
    <property type="match status" value="1"/>
</dbReference>
<dbReference type="GO" id="GO:0016757">
    <property type="term" value="F:glycosyltransferase activity"/>
    <property type="evidence" value="ECO:0007669"/>
    <property type="project" value="UniProtKB-KW"/>
</dbReference>
<protein>
    <submittedName>
        <fullName evidence="5">Glycosyltransferase family 4 protein</fullName>
    </submittedName>
</protein>
<reference evidence="5" key="1">
    <citation type="submission" date="2020-07" db="EMBL/GenBank/DDBJ databases">
        <title>Huge and variable diversity of episymbiotic CPR bacteria and DPANN archaea in groundwater ecosystems.</title>
        <authorList>
            <person name="He C.Y."/>
            <person name="Keren R."/>
            <person name="Whittaker M."/>
            <person name="Farag I.F."/>
            <person name="Doudna J."/>
            <person name="Cate J.H.D."/>
            <person name="Banfield J.F."/>
        </authorList>
    </citation>
    <scope>NUCLEOTIDE SEQUENCE</scope>
    <source>
        <strain evidence="5">NC_groundwater_1520_Pr4_B-0.1um_53_5</strain>
    </source>
</reference>
<organism evidence="5 6">
    <name type="scientific">candidate division TA06 bacterium</name>
    <dbReference type="NCBI Taxonomy" id="2250710"/>
    <lineage>
        <taxon>Bacteria</taxon>
        <taxon>Bacteria division TA06</taxon>
    </lineage>
</organism>